<sequence>MAQPQAARLFNDLYFNRLEASPAPHGATWTLFPLLPAELRLHIWLMCLRQHRLINLYLSAPDEGPTAYPGPDDLSHSRYYKDVNHRGKVISGRGYTLRMAGHRDYGAPALSPLLRVNSEARRAALGFYHIQLPFPVRATEKTLYLNAAYDVVHLCPRGAEGTRAAALLADFLHDVVAFDQKDQGVAHLALHKDFFPSPSGIHLTPSDLHPTAANSFTHILTDTLRSVLCIVLFRPNERGRAEVSRPAGWRFTQTFPLAPLASRATNAVHWLASDPRVSVAFDLGYLSLAADPGVLWRSWEGLEKAFGVAQTPAAAGGGGFKFYICPTADWVSEIGSRDGEGATEEEKGLRTLLAAYLRDENEDWRRQRRWQSAGVQFQSMSLDTSSVADAATFWRMQEVPSTAVGMWLFAPEAFNRCLDPGRCNFNVSAAKPGLLLFDV</sequence>
<evidence type="ECO:0000313" key="3">
    <source>
        <dbReference type="Proteomes" id="UP001303889"/>
    </source>
</evidence>
<dbReference type="InterPro" id="IPR045518">
    <property type="entry name" value="2EXR"/>
</dbReference>
<evidence type="ECO:0000259" key="1">
    <source>
        <dbReference type="Pfam" id="PF20150"/>
    </source>
</evidence>
<organism evidence="2 3">
    <name type="scientific">Staphylotrichum tortipilum</name>
    <dbReference type="NCBI Taxonomy" id="2831512"/>
    <lineage>
        <taxon>Eukaryota</taxon>
        <taxon>Fungi</taxon>
        <taxon>Dikarya</taxon>
        <taxon>Ascomycota</taxon>
        <taxon>Pezizomycotina</taxon>
        <taxon>Sordariomycetes</taxon>
        <taxon>Sordariomycetidae</taxon>
        <taxon>Sordariales</taxon>
        <taxon>Chaetomiaceae</taxon>
        <taxon>Staphylotrichum</taxon>
    </lineage>
</organism>
<dbReference type="EMBL" id="MU855854">
    <property type="protein sequence ID" value="KAK3898954.1"/>
    <property type="molecule type" value="Genomic_DNA"/>
</dbReference>
<comment type="caution">
    <text evidence="2">The sequence shown here is derived from an EMBL/GenBank/DDBJ whole genome shotgun (WGS) entry which is preliminary data.</text>
</comment>
<proteinExistence type="predicted"/>
<dbReference type="AlphaFoldDB" id="A0AAN6RQD4"/>
<protein>
    <recommendedName>
        <fullName evidence="1">2EXR domain-containing protein</fullName>
    </recommendedName>
</protein>
<dbReference type="Proteomes" id="UP001303889">
    <property type="component" value="Unassembled WGS sequence"/>
</dbReference>
<reference evidence="2" key="2">
    <citation type="submission" date="2023-05" db="EMBL/GenBank/DDBJ databases">
        <authorList>
            <consortium name="Lawrence Berkeley National Laboratory"/>
            <person name="Steindorff A."/>
            <person name="Hensen N."/>
            <person name="Bonometti L."/>
            <person name="Westerberg I."/>
            <person name="Brannstrom I.O."/>
            <person name="Guillou S."/>
            <person name="Cros-Aarteil S."/>
            <person name="Calhoun S."/>
            <person name="Haridas S."/>
            <person name="Kuo A."/>
            <person name="Mondo S."/>
            <person name="Pangilinan J."/>
            <person name="Riley R."/>
            <person name="Labutti K."/>
            <person name="Andreopoulos B."/>
            <person name="Lipzen A."/>
            <person name="Chen C."/>
            <person name="Yanf M."/>
            <person name="Daum C."/>
            <person name="Ng V."/>
            <person name="Clum A."/>
            <person name="Ohm R."/>
            <person name="Martin F."/>
            <person name="Silar P."/>
            <person name="Natvig D."/>
            <person name="Lalanne C."/>
            <person name="Gautier V."/>
            <person name="Ament-Velasquez S.L."/>
            <person name="Kruys A."/>
            <person name="Hutchinson M.I."/>
            <person name="Powell A.J."/>
            <person name="Barry K."/>
            <person name="Miller A.N."/>
            <person name="Grigoriev I.V."/>
            <person name="Debuchy R."/>
            <person name="Gladieux P."/>
            <person name="Thoren M.H."/>
            <person name="Johannesson H."/>
        </authorList>
    </citation>
    <scope>NUCLEOTIDE SEQUENCE</scope>
    <source>
        <strain evidence="2">CBS 103.79</strain>
    </source>
</reference>
<dbReference type="Pfam" id="PF20150">
    <property type="entry name" value="2EXR"/>
    <property type="match status" value="1"/>
</dbReference>
<name>A0AAN6RQD4_9PEZI</name>
<accession>A0AAN6RQD4</accession>
<feature type="domain" description="2EXR" evidence="1">
    <location>
        <begin position="30"/>
        <end position="152"/>
    </location>
</feature>
<keyword evidence="3" id="KW-1185">Reference proteome</keyword>
<evidence type="ECO:0000313" key="2">
    <source>
        <dbReference type="EMBL" id="KAK3898954.1"/>
    </source>
</evidence>
<gene>
    <name evidence="2" type="ORF">C8A05DRAFT_18535</name>
</gene>
<reference evidence="2" key="1">
    <citation type="journal article" date="2023" name="Mol. Phylogenet. Evol.">
        <title>Genome-scale phylogeny and comparative genomics of the fungal order Sordariales.</title>
        <authorList>
            <person name="Hensen N."/>
            <person name="Bonometti L."/>
            <person name="Westerberg I."/>
            <person name="Brannstrom I.O."/>
            <person name="Guillou S."/>
            <person name="Cros-Aarteil S."/>
            <person name="Calhoun S."/>
            <person name="Haridas S."/>
            <person name="Kuo A."/>
            <person name="Mondo S."/>
            <person name="Pangilinan J."/>
            <person name="Riley R."/>
            <person name="LaButti K."/>
            <person name="Andreopoulos B."/>
            <person name="Lipzen A."/>
            <person name="Chen C."/>
            <person name="Yan M."/>
            <person name="Daum C."/>
            <person name="Ng V."/>
            <person name="Clum A."/>
            <person name="Steindorff A."/>
            <person name="Ohm R.A."/>
            <person name="Martin F."/>
            <person name="Silar P."/>
            <person name="Natvig D.O."/>
            <person name="Lalanne C."/>
            <person name="Gautier V."/>
            <person name="Ament-Velasquez S.L."/>
            <person name="Kruys A."/>
            <person name="Hutchinson M.I."/>
            <person name="Powell A.J."/>
            <person name="Barry K."/>
            <person name="Miller A.N."/>
            <person name="Grigoriev I.V."/>
            <person name="Debuchy R."/>
            <person name="Gladieux P."/>
            <person name="Hiltunen Thoren M."/>
            <person name="Johannesson H."/>
        </authorList>
    </citation>
    <scope>NUCLEOTIDE SEQUENCE</scope>
    <source>
        <strain evidence="2">CBS 103.79</strain>
    </source>
</reference>